<protein>
    <recommendedName>
        <fullName evidence="4">Mannosyltransferase</fullName>
    </recommendedName>
</protein>
<dbReference type="AlphaFoldDB" id="A0AA37WEW6"/>
<feature type="transmembrane region" description="Helical" evidence="1">
    <location>
        <begin position="228"/>
        <end position="250"/>
    </location>
</feature>
<dbReference type="Pfam" id="PF26314">
    <property type="entry name" value="MptA_B_family"/>
    <property type="match status" value="1"/>
</dbReference>
<reference evidence="2" key="2">
    <citation type="submission" date="2023-01" db="EMBL/GenBank/DDBJ databases">
        <title>Draft genome sequence of Portibacter lacus strain NBRC 108769.</title>
        <authorList>
            <person name="Sun Q."/>
            <person name="Mori K."/>
        </authorList>
    </citation>
    <scope>NUCLEOTIDE SEQUENCE</scope>
    <source>
        <strain evidence="2">NBRC 108769</strain>
    </source>
</reference>
<dbReference type="Proteomes" id="UP001156666">
    <property type="component" value="Unassembled WGS sequence"/>
</dbReference>
<evidence type="ECO:0008006" key="4">
    <source>
        <dbReference type="Google" id="ProtNLM"/>
    </source>
</evidence>
<feature type="transmembrane region" description="Helical" evidence="1">
    <location>
        <begin position="155"/>
        <end position="176"/>
    </location>
</feature>
<sequence length="431" mass="49600">MLLFCEAFKIKVKYLIALLFIISILFLGFVPQQSDFALIVSGFALAFGSYFLLIRKTDFNTRDLLIFAVALKIVMIFAFPNLSDDIYRFIWDGKLLHLGESPFTYLPSAYIETATDPSFTTLFPLLNSPDYYSIYPPFAQVIFYISTFPGLNSSVIIKLLLLAAELFTIFFSIKLLDEMKRPRRNVLWYALNPLIIIEIMVNIHFEGFMVCFFVMSLYFLKVNKLNKAAIMISLSISAKLVPLLFLPYFLGQWVFKKSSIFYIKNGAILLLLFLPLLLQLGGFGDSLDLYFRKFEFNASIYYVLRALGTLWKGYNMIGMIGPSMALAVFSIVMLLAFRTKDFVQFCMLSLLTFLLLSTTIHPWYLALGILLSVFSDRKYWIVWSFLIVLSYSKYGANEAAYYCFVAIEYITLITFILFEIYTTRKSLPASI</sequence>
<accession>A0AA37WEW6</accession>
<evidence type="ECO:0000256" key="1">
    <source>
        <dbReference type="SAM" id="Phobius"/>
    </source>
</evidence>
<feature type="transmembrane region" description="Helical" evidence="1">
    <location>
        <begin position="262"/>
        <end position="283"/>
    </location>
</feature>
<feature type="transmembrane region" description="Helical" evidence="1">
    <location>
        <begin position="12"/>
        <end position="30"/>
    </location>
</feature>
<feature type="transmembrane region" description="Helical" evidence="1">
    <location>
        <begin position="348"/>
        <end position="374"/>
    </location>
</feature>
<feature type="transmembrane region" description="Helical" evidence="1">
    <location>
        <begin position="65"/>
        <end position="82"/>
    </location>
</feature>
<evidence type="ECO:0000313" key="2">
    <source>
        <dbReference type="EMBL" id="GLR19241.1"/>
    </source>
</evidence>
<feature type="transmembrane region" description="Helical" evidence="1">
    <location>
        <begin position="36"/>
        <end position="53"/>
    </location>
</feature>
<feature type="transmembrane region" description="Helical" evidence="1">
    <location>
        <begin position="314"/>
        <end position="336"/>
    </location>
</feature>
<comment type="caution">
    <text evidence="2">The sequence shown here is derived from an EMBL/GenBank/DDBJ whole genome shotgun (WGS) entry which is preliminary data.</text>
</comment>
<keyword evidence="1" id="KW-1133">Transmembrane helix</keyword>
<reference evidence="2" key="1">
    <citation type="journal article" date="2014" name="Int. J. Syst. Evol. Microbiol.">
        <title>Complete genome sequence of Corynebacterium casei LMG S-19264T (=DSM 44701T), isolated from a smear-ripened cheese.</title>
        <authorList>
            <consortium name="US DOE Joint Genome Institute (JGI-PGF)"/>
            <person name="Walter F."/>
            <person name="Albersmeier A."/>
            <person name="Kalinowski J."/>
            <person name="Ruckert C."/>
        </authorList>
    </citation>
    <scope>NUCLEOTIDE SEQUENCE</scope>
    <source>
        <strain evidence="2">NBRC 108769</strain>
    </source>
</reference>
<feature type="transmembrane region" description="Helical" evidence="1">
    <location>
        <begin position="399"/>
        <end position="421"/>
    </location>
</feature>
<name>A0AA37WEW6_9BACT</name>
<keyword evidence="1" id="KW-0812">Transmembrane</keyword>
<keyword evidence="1" id="KW-0472">Membrane</keyword>
<gene>
    <name evidence="2" type="ORF">GCM10007940_38570</name>
</gene>
<feature type="transmembrane region" description="Helical" evidence="1">
    <location>
        <begin position="188"/>
        <end position="216"/>
    </location>
</feature>
<dbReference type="EMBL" id="BSOH01000027">
    <property type="protein sequence ID" value="GLR19241.1"/>
    <property type="molecule type" value="Genomic_DNA"/>
</dbReference>
<evidence type="ECO:0000313" key="3">
    <source>
        <dbReference type="Proteomes" id="UP001156666"/>
    </source>
</evidence>
<keyword evidence="3" id="KW-1185">Reference proteome</keyword>
<organism evidence="2 3">
    <name type="scientific">Portibacter lacus</name>
    <dbReference type="NCBI Taxonomy" id="1099794"/>
    <lineage>
        <taxon>Bacteria</taxon>
        <taxon>Pseudomonadati</taxon>
        <taxon>Bacteroidota</taxon>
        <taxon>Saprospiria</taxon>
        <taxon>Saprospirales</taxon>
        <taxon>Haliscomenobacteraceae</taxon>
        <taxon>Portibacter</taxon>
    </lineage>
</organism>
<proteinExistence type="predicted"/>